<dbReference type="GO" id="GO:0004843">
    <property type="term" value="F:cysteine-type deubiquitinase activity"/>
    <property type="evidence" value="ECO:0007669"/>
    <property type="project" value="UniProtKB-EC"/>
</dbReference>
<dbReference type="PROSITE" id="PS50235">
    <property type="entry name" value="USP_3"/>
    <property type="match status" value="1"/>
</dbReference>
<comment type="caution">
    <text evidence="4">The sequence shown here is derived from an EMBL/GenBank/DDBJ whole genome shotgun (WGS) entry which is preliminary data.</text>
</comment>
<keyword evidence="4" id="KW-0378">Hydrolase</keyword>
<dbReference type="InterPro" id="IPR050185">
    <property type="entry name" value="Ub_carboxyl-term_hydrolase"/>
</dbReference>
<proteinExistence type="predicted"/>
<organism evidence="4 5">
    <name type="scientific">Geodia barretti</name>
    <name type="common">Barrett's horny sponge</name>
    <dbReference type="NCBI Taxonomy" id="519541"/>
    <lineage>
        <taxon>Eukaryota</taxon>
        <taxon>Metazoa</taxon>
        <taxon>Porifera</taxon>
        <taxon>Demospongiae</taxon>
        <taxon>Heteroscleromorpha</taxon>
        <taxon>Tetractinellida</taxon>
        <taxon>Astrophorina</taxon>
        <taxon>Geodiidae</taxon>
        <taxon>Geodia</taxon>
    </lineage>
</organism>
<sequence>MNLCLKNVSNLLDLEYFCLKTLCVHSQCMGMMHHSVSSGHYTAYAFSPKSGLWYHFDDSTVTETTPKRVESCRAYILFYIRRDTSNGKYHHNSRQRKLK</sequence>
<reference evidence="4" key="1">
    <citation type="submission" date="2023-03" db="EMBL/GenBank/DDBJ databases">
        <authorList>
            <person name="Steffen K."/>
            <person name="Cardenas P."/>
        </authorList>
    </citation>
    <scope>NUCLEOTIDE SEQUENCE</scope>
</reference>
<evidence type="ECO:0000313" key="4">
    <source>
        <dbReference type="EMBL" id="CAI7996448.1"/>
    </source>
</evidence>
<evidence type="ECO:0000313" key="5">
    <source>
        <dbReference type="Proteomes" id="UP001174909"/>
    </source>
</evidence>
<dbReference type="Pfam" id="PF00443">
    <property type="entry name" value="UCH"/>
    <property type="match status" value="1"/>
</dbReference>
<feature type="domain" description="USP" evidence="3">
    <location>
        <begin position="1"/>
        <end position="82"/>
    </location>
</feature>
<evidence type="ECO:0000256" key="1">
    <source>
        <dbReference type="ARBA" id="ARBA00000707"/>
    </source>
</evidence>
<dbReference type="EMBL" id="CASHTH010000268">
    <property type="protein sequence ID" value="CAI7996448.1"/>
    <property type="molecule type" value="Genomic_DNA"/>
</dbReference>
<evidence type="ECO:0000259" key="3">
    <source>
        <dbReference type="PROSITE" id="PS50235"/>
    </source>
</evidence>
<dbReference type="GO" id="GO:0016579">
    <property type="term" value="P:protein deubiquitination"/>
    <property type="evidence" value="ECO:0007669"/>
    <property type="project" value="InterPro"/>
</dbReference>
<dbReference type="AlphaFoldDB" id="A0AA35QXS8"/>
<dbReference type="Gene3D" id="3.90.70.10">
    <property type="entry name" value="Cysteine proteinases"/>
    <property type="match status" value="1"/>
</dbReference>
<keyword evidence="5" id="KW-1185">Reference proteome</keyword>
<dbReference type="Proteomes" id="UP001174909">
    <property type="component" value="Unassembled WGS sequence"/>
</dbReference>
<evidence type="ECO:0000256" key="2">
    <source>
        <dbReference type="ARBA" id="ARBA00012759"/>
    </source>
</evidence>
<dbReference type="SUPFAM" id="SSF54001">
    <property type="entry name" value="Cysteine proteinases"/>
    <property type="match status" value="1"/>
</dbReference>
<comment type="catalytic activity">
    <reaction evidence="1">
        <text>Thiol-dependent hydrolysis of ester, thioester, amide, peptide and isopeptide bonds formed by the C-terminal Gly of ubiquitin (a 76-residue protein attached to proteins as an intracellular targeting signal).</text>
        <dbReference type="EC" id="3.4.19.12"/>
    </reaction>
</comment>
<accession>A0AA35QXS8</accession>
<dbReference type="InterPro" id="IPR001394">
    <property type="entry name" value="Peptidase_C19_UCH"/>
</dbReference>
<gene>
    <name evidence="4" type="ORF">GBAR_LOCUS1872</name>
</gene>
<protein>
    <recommendedName>
        <fullName evidence="2">ubiquitinyl hydrolase 1</fullName>
        <ecNumber evidence="2">3.4.19.12</ecNumber>
    </recommendedName>
</protein>
<dbReference type="InterPro" id="IPR028889">
    <property type="entry name" value="USP"/>
</dbReference>
<dbReference type="InterPro" id="IPR038765">
    <property type="entry name" value="Papain-like_cys_pep_sf"/>
</dbReference>
<dbReference type="PANTHER" id="PTHR21646">
    <property type="entry name" value="UBIQUITIN CARBOXYL-TERMINAL HYDROLASE"/>
    <property type="match status" value="1"/>
</dbReference>
<name>A0AA35QXS8_GEOBA</name>
<dbReference type="EC" id="3.4.19.12" evidence="2"/>
<dbReference type="PANTHER" id="PTHR21646:SF86">
    <property type="entry name" value="UBIQUITIN CARBOXYL-TERMINAL HYDROLASE"/>
    <property type="match status" value="1"/>
</dbReference>